<dbReference type="PANTHER" id="PTHR24305:SF226">
    <property type="entry name" value="CYTOCHROME P450 MONOOXYGENASE"/>
    <property type="match status" value="1"/>
</dbReference>
<dbReference type="Proteomes" id="UP001305414">
    <property type="component" value="Unassembled WGS sequence"/>
</dbReference>
<evidence type="ECO:0000256" key="4">
    <source>
        <dbReference type="ARBA" id="ARBA00023004"/>
    </source>
</evidence>
<reference evidence="6 7" key="1">
    <citation type="submission" date="2023-10" db="EMBL/GenBank/DDBJ databases">
        <title>Draft genome sequence of Xylaria bambusicola isolate GMP-LS, the root and basal stem rot pathogen of sugarcane in Indonesia.</title>
        <authorList>
            <person name="Selvaraj P."/>
            <person name="Muralishankar V."/>
            <person name="Muruganantham S."/>
            <person name="Sp S."/>
            <person name="Haryani S."/>
            <person name="Lau K.J.X."/>
            <person name="Naqvi N.I."/>
        </authorList>
    </citation>
    <scope>NUCLEOTIDE SEQUENCE [LARGE SCALE GENOMIC DNA]</scope>
    <source>
        <strain evidence="6">GMP-LS</strain>
    </source>
</reference>
<dbReference type="GO" id="GO:0005506">
    <property type="term" value="F:iron ion binding"/>
    <property type="evidence" value="ECO:0007669"/>
    <property type="project" value="InterPro"/>
</dbReference>
<dbReference type="Pfam" id="PF00067">
    <property type="entry name" value="p450"/>
    <property type="match status" value="1"/>
</dbReference>
<dbReference type="GO" id="GO:0016705">
    <property type="term" value="F:oxidoreductase activity, acting on paired donors, with incorporation or reduction of molecular oxygen"/>
    <property type="evidence" value="ECO:0007669"/>
    <property type="project" value="InterPro"/>
</dbReference>
<evidence type="ECO:0000256" key="1">
    <source>
        <dbReference type="ARBA" id="ARBA00001971"/>
    </source>
</evidence>
<dbReference type="PROSITE" id="PS00086">
    <property type="entry name" value="CYTOCHROME_P450"/>
    <property type="match status" value="1"/>
</dbReference>
<dbReference type="InterPro" id="IPR036396">
    <property type="entry name" value="Cyt_P450_sf"/>
</dbReference>
<sequence length="204" mass="22561">MCDPIFTIDGHTIPPGTSVGADIYALHHNPGYFPDPFPYKPERWIDNRIDTVSSKTAHAARGRDTDNSPSDTLIRNPAFIPFSLGARGCAGRALAYTEVGMAMARTLWYFGFEFAEPIPQEQEFRLSDVFTSSHRGPYLKFTPSAGGYCHELADFAFENSIFRTMKLSLGFDQRGGASGNHHLVDQEVAIINPVSSRHQGPHSN</sequence>
<dbReference type="PANTHER" id="PTHR24305">
    <property type="entry name" value="CYTOCHROME P450"/>
    <property type="match status" value="1"/>
</dbReference>
<comment type="similarity">
    <text evidence="5">Belongs to the cytochrome P450 family.</text>
</comment>
<organism evidence="6 7">
    <name type="scientific">Xylaria bambusicola</name>
    <dbReference type="NCBI Taxonomy" id="326684"/>
    <lineage>
        <taxon>Eukaryota</taxon>
        <taxon>Fungi</taxon>
        <taxon>Dikarya</taxon>
        <taxon>Ascomycota</taxon>
        <taxon>Pezizomycotina</taxon>
        <taxon>Sordariomycetes</taxon>
        <taxon>Xylariomycetidae</taxon>
        <taxon>Xylariales</taxon>
        <taxon>Xylariaceae</taxon>
        <taxon>Xylaria</taxon>
    </lineage>
</organism>
<dbReference type="AlphaFoldDB" id="A0AAN7Z947"/>
<dbReference type="SUPFAM" id="SSF48264">
    <property type="entry name" value="Cytochrome P450"/>
    <property type="match status" value="1"/>
</dbReference>
<evidence type="ECO:0000256" key="2">
    <source>
        <dbReference type="ARBA" id="ARBA00022617"/>
    </source>
</evidence>
<comment type="cofactor">
    <cofactor evidence="1">
        <name>heme</name>
        <dbReference type="ChEBI" id="CHEBI:30413"/>
    </cofactor>
</comment>
<evidence type="ECO:0000256" key="3">
    <source>
        <dbReference type="ARBA" id="ARBA00022723"/>
    </source>
</evidence>
<keyword evidence="2 5" id="KW-0349">Heme</keyword>
<dbReference type="InterPro" id="IPR050121">
    <property type="entry name" value="Cytochrome_P450_monoxygenase"/>
</dbReference>
<accession>A0AAN7Z947</accession>
<dbReference type="EMBL" id="JAWHQM010000037">
    <property type="protein sequence ID" value="KAK5633982.1"/>
    <property type="molecule type" value="Genomic_DNA"/>
</dbReference>
<keyword evidence="5" id="KW-0560">Oxidoreductase</keyword>
<evidence type="ECO:0000256" key="5">
    <source>
        <dbReference type="RuleBase" id="RU000461"/>
    </source>
</evidence>
<proteinExistence type="inferred from homology"/>
<dbReference type="GO" id="GO:0020037">
    <property type="term" value="F:heme binding"/>
    <property type="evidence" value="ECO:0007669"/>
    <property type="project" value="InterPro"/>
</dbReference>
<dbReference type="Gene3D" id="1.10.630.10">
    <property type="entry name" value="Cytochrome P450"/>
    <property type="match status" value="1"/>
</dbReference>
<keyword evidence="3 5" id="KW-0479">Metal-binding</keyword>
<gene>
    <name evidence="6" type="ORF">RRF57_009696</name>
</gene>
<evidence type="ECO:0000313" key="6">
    <source>
        <dbReference type="EMBL" id="KAK5633982.1"/>
    </source>
</evidence>
<protein>
    <recommendedName>
        <fullName evidence="8">Cytochrome P450</fullName>
    </recommendedName>
</protein>
<evidence type="ECO:0000313" key="7">
    <source>
        <dbReference type="Proteomes" id="UP001305414"/>
    </source>
</evidence>
<dbReference type="GO" id="GO:0004497">
    <property type="term" value="F:monooxygenase activity"/>
    <property type="evidence" value="ECO:0007669"/>
    <property type="project" value="UniProtKB-KW"/>
</dbReference>
<dbReference type="InterPro" id="IPR001128">
    <property type="entry name" value="Cyt_P450"/>
</dbReference>
<dbReference type="InterPro" id="IPR017972">
    <property type="entry name" value="Cyt_P450_CS"/>
</dbReference>
<evidence type="ECO:0008006" key="8">
    <source>
        <dbReference type="Google" id="ProtNLM"/>
    </source>
</evidence>
<keyword evidence="5" id="KW-0503">Monooxygenase</keyword>
<keyword evidence="4 5" id="KW-0408">Iron</keyword>
<name>A0AAN7Z947_9PEZI</name>
<keyword evidence="7" id="KW-1185">Reference proteome</keyword>
<comment type="caution">
    <text evidence="6">The sequence shown here is derived from an EMBL/GenBank/DDBJ whole genome shotgun (WGS) entry which is preliminary data.</text>
</comment>